<dbReference type="AlphaFoldDB" id="A0AAW2H2Z2"/>
<gene>
    <name evidence="2" type="ORF">PUN28_000989</name>
</gene>
<comment type="caution">
    <text evidence="2">The sequence shown here is derived from an EMBL/GenBank/DDBJ whole genome shotgun (WGS) entry which is preliminary data.</text>
</comment>
<protein>
    <submittedName>
        <fullName evidence="2">Uncharacterized protein</fullName>
    </submittedName>
</protein>
<organism evidence="2 3">
    <name type="scientific">Cardiocondyla obscurior</name>
    <dbReference type="NCBI Taxonomy" id="286306"/>
    <lineage>
        <taxon>Eukaryota</taxon>
        <taxon>Metazoa</taxon>
        <taxon>Ecdysozoa</taxon>
        <taxon>Arthropoda</taxon>
        <taxon>Hexapoda</taxon>
        <taxon>Insecta</taxon>
        <taxon>Pterygota</taxon>
        <taxon>Neoptera</taxon>
        <taxon>Endopterygota</taxon>
        <taxon>Hymenoptera</taxon>
        <taxon>Apocrita</taxon>
        <taxon>Aculeata</taxon>
        <taxon>Formicoidea</taxon>
        <taxon>Formicidae</taxon>
        <taxon>Myrmicinae</taxon>
        <taxon>Cardiocondyla</taxon>
    </lineage>
</organism>
<feature type="chain" id="PRO_5043968628" evidence="1">
    <location>
        <begin position="19"/>
        <end position="104"/>
    </location>
</feature>
<evidence type="ECO:0000256" key="1">
    <source>
        <dbReference type="SAM" id="SignalP"/>
    </source>
</evidence>
<name>A0AAW2H2Z2_9HYME</name>
<feature type="signal peptide" evidence="1">
    <location>
        <begin position="1"/>
        <end position="18"/>
    </location>
</feature>
<reference evidence="2 3" key="1">
    <citation type="submission" date="2023-03" db="EMBL/GenBank/DDBJ databases">
        <title>High recombination rates correlate with genetic variation in Cardiocondyla obscurior ants.</title>
        <authorList>
            <person name="Errbii M."/>
        </authorList>
    </citation>
    <scope>NUCLEOTIDE SEQUENCE [LARGE SCALE GENOMIC DNA]</scope>
    <source>
        <strain evidence="2">Alpha-2009</strain>
        <tissue evidence="2">Whole body</tissue>
    </source>
</reference>
<keyword evidence="3" id="KW-1185">Reference proteome</keyword>
<proteinExistence type="predicted"/>
<dbReference type="EMBL" id="JADYXP020000001">
    <property type="protein sequence ID" value="KAL0133711.1"/>
    <property type="molecule type" value="Genomic_DNA"/>
</dbReference>
<sequence>MLNFFIIIFNFINFSVESLRVIINFYVQSRDFELYRLEMFEENASFSRNHITLPVHVQKLQKVNLFRWTKYTSFHEIMNSDVSIFYINYHYIRTNLFSSYKHII</sequence>
<keyword evidence="1" id="KW-0732">Signal</keyword>
<evidence type="ECO:0000313" key="2">
    <source>
        <dbReference type="EMBL" id="KAL0133711.1"/>
    </source>
</evidence>
<accession>A0AAW2H2Z2</accession>
<dbReference type="Proteomes" id="UP001430953">
    <property type="component" value="Unassembled WGS sequence"/>
</dbReference>
<evidence type="ECO:0000313" key="3">
    <source>
        <dbReference type="Proteomes" id="UP001430953"/>
    </source>
</evidence>